<accession>A0A9W9F3E0</accession>
<organism evidence="2 3">
    <name type="scientific">Penicillium angulare</name>
    <dbReference type="NCBI Taxonomy" id="116970"/>
    <lineage>
        <taxon>Eukaryota</taxon>
        <taxon>Fungi</taxon>
        <taxon>Dikarya</taxon>
        <taxon>Ascomycota</taxon>
        <taxon>Pezizomycotina</taxon>
        <taxon>Eurotiomycetes</taxon>
        <taxon>Eurotiomycetidae</taxon>
        <taxon>Eurotiales</taxon>
        <taxon>Aspergillaceae</taxon>
        <taxon>Penicillium</taxon>
    </lineage>
</organism>
<dbReference type="OrthoDB" id="417125at2759"/>
<evidence type="ECO:0000313" key="3">
    <source>
        <dbReference type="Proteomes" id="UP001149165"/>
    </source>
</evidence>
<protein>
    <recommendedName>
        <fullName evidence="1">Ribosomal RNA methyltransferase FtsJ domain-containing protein</fullName>
    </recommendedName>
</protein>
<reference evidence="2" key="1">
    <citation type="submission" date="2022-11" db="EMBL/GenBank/DDBJ databases">
        <authorList>
            <person name="Petersen C."/>
        </authorList>
    </citation>
    <scope>NUCLEOTIDE SEQUENCE</scope>
    <source>
        <strain evidence="2">IBT 30069</strain>
    </source>
</reference>
<dbReference type="InterPro" id="IPR002877">
    <property type="entry name" value="RNA_MeTrfase_FtsJ_dom"/>
</dbReference>
<dbReference type="GO" id="GO:0008168">
    <property type="term" value="F:methyltransferase activity"/>
    <property type="evidence" value="ECO:0007669"/>
    <property type="project" value="InterPro"/>
</dbReference>
<name>A0A9W9F3E0_9EURO</name>
<feature type="domain" description="Ribosomal RNA methyltransferase FtsJ" evidence="1">
    <location>
        <begin position="8"/>
        <end position="205"/>
    </location>
</feature>
<evidence type="ECO:0000259" key="1">
    <source>
        <dbReference type="Pfam" id="PF01728"/>
    </source>
</evidence>
<sequence length="289" mass="32521">MMKSLGDQLQKRMKLIPAVSQRTDFEVLDLCMAPGGFSSTVLKHNPMAKVFGISLAESEGGNTVLLRNWQEDTRVDIKFMDITMLSTDLGFPEFALQDHPSASKFSDTIPYEGHSFDLAFCDGQVISPEKQGQDMKHAATRLICAQLILALQRIKTGGTFVVLLHQTYRPQVVRLMEAFSHFSKVILSKPYPYHAKRSSFYLVAKDIDPQHERACRLLRDLKNSWGACTAEAFGFEFWQDAVEEPATGDHVEDMSEILDSFGEKLVSLAKPAWKIQKEALEKQFLSNGL</sequence>
<dbReference type="InterPro" id="IPR029063">
    <property type="entry name" value="SAM-dependent_MTases_sf"/>
</dbReference>
<reference evidence="2" key="2">
    <citation type="journal article" date="2023" name="IMA Fungus">
        <title>Comparative genomic study of the Penicillium genus elucidates a diverse pangenome and 15 lateral gene transfer events.</title>
        <authorList>
            <person name="Petersen C."/>
            <person name="Sorensen T."/>
            <person name="Nielsen M.R."/>
            <person name="Sondergaard T.E."/>
            <person name="Sorensen J.L."/>
            <person name="Fitzpatrick D.A."/>
            <person name="Frisvad J.C."/>
            <person name="Nielsen K.L."/>
        </authorList>
    </citation>
    <scope>NUCLEOTIDE SEQUENCE</scope>
    <source>
        <strain evidence="2">IBT 30069</strain>
    </source>
</reference>
<evidence type="ECO:0000313" key="2">
    <source>
        <dbReference type="EMBL" id="KAJ5092958.1"/>
    </source>
</evidence>
<dbReference type="Pfam" id="PF01728">
    <property type="entry name" value="FtsJ"/>
    <property type="match status" value="1"/>
</dbReference>
<comment type="caution">
    <text evidence="2">The sequence shown here is derived from an EMBL/GenBank/DDBJ whole genome shotgun (WGS) entry which is preliminary data.</text>
</comment>
<dbReference type="Proteomes" id="UP001149165">
    <property type="component" value="Unassembled WGS sequence"/>
</dbReference>
<keyword evidence="3" id="KW-1185">Reference proteome</keyword>
<gene>
    <name evidence="2" type="ORF">N7456_008819</name>
</gene>
<dbReference type="GO" id="GO:0032259">
    <property type="term" value="P:methylation"/>
    <property type="evidence" value="ECO:0007669"/>
    <property type="project" value="InterPro"/>
</dbReference>
<proteinExistence type="predicted"/>
<dbReference type="Gene3D" id="3.40.50.150">
    <property type="entry name" value="Vaccinia Virus protein VP39"/>
    <property type="match status" value="1"/>
</dbReference>
<dbReference type="EMBL" id="JAPQKH010000006">
    <property type="protein sequence ID" value="KAJ5092958.1"/>
    <property type="molecule type" value="Genomic_DNA"/>
</dbReference>
<dbReference type="AlphaFoldDB" id="A0A9W9F3E0"/>
<dbReference type="SUPFAM" id="SSF53335">
    <property type="entry name" value="S-adenosyl-L-methionine-dependent methyltransferases"/>
    <property type="match status" value="1"/>
</dbReference>